<dbReference type="AlphaFoldDB" id="A0A562MZQ2"/>
<evidence type="ECO:0000313" key="2">
    <source>
        <dbReference type="Proteomes" id="UP000317122"/>
    </source>
</evidence>
<gene>
    <name evidence="1" type="ORF">IQ26_06028</name>
</gene>
<comment type="caution">
    <text evidence="1">The sequence shown here is derived from an EMBL/GenBank/DDBJ whole genome shotgun (WGS) entry which is preliminary data.</text>
</comment>
<dbReference type="RefSeq" id="WP_167522714.1">
    <property type="nucleotide sequence ID" value="NZ_BSPF01000081.1"/>
</dbReference>
<proteinExistence type="predicted"/>
<sequence length="57" mass="6642">MPGKYDEFVHLENIRNFEKKLETETDPVKRDLLVKLLAEEKVGKLSPTVTEPQARFL</sequence>
<accession>A0A562MZQ2</accession>
<evidence type="ECO:0000313" key="1">
    <source>
        <dbReference type="EMBL" id="TWI25402.1"/>
    </source>
</evidence>
<dbReference type="EMBL" id="VLKT01000050">
    <property type="protein sequence ID" value="TWI25402.1"/>
    <property type="molecule type" value="Genomic_DNA"/>
</dbReference>
<reference evidence="1 2" key="1">
    <citation type="journal article" date="2015" name="Stand. Genomic Sci.">
        <title>Genomic Encyclopedia of Bacterial and Archaeal Type Strains, Phase III: the genomes of soil and plant-associated and newly described type strains.</title>
        <authorList>
            <person name="Whitman W.B."/>
            <person name="Woyke T."/>
            <person name="Klenk H.P."/>
            <person name="Zhou Y."/>
            <person name="Lilburn T.G."/>
            <person name="Beck B.J."/>
            <person name="De Vos P."/>
            <person name="Vandamme P."/>
            <person name="Eisen J.A."/>
            <person name="Garrity G."/>
            <person name="Hugenholtz P."/>
            <person name="Kyrpides N.C."/>
        </authorList>
    </citation>
    <scope>NUCLEOTIDE SEQUENCE [LARGE SCALE GENOMIC DNA]</scope>
    <source>
        <strain evidence="1 2">CGMCC 1.2546</strain>
    </source>
</reference>
<keyword evidence="2" id="KW-1185">Reference proteome</keyword>
<protein>
    <submittedName>
        <fullName evidence="1">Uncharacterized protein</fullName>
    </submittedName>
</protein>
<name>A0A562MZQ2_9HYPH</name>
<dbReference type="Proteomes" id="UP000317122">
    <property type="component" value="Unassembled WGS sequence"/>
</dbReference>
<organism evidence="1 2">
    <name type="scientific">Mesorhizobium tianshanense</name>
    <dbReference type="NCBI Taxonomy" id="39844"/>
    <lineage>
        <taxon>Bacteria</taxon>
        <taxon>Pseudomonadati</taxon>
        <taxon>Pseudomonadota</taxon>
        <taxon>Alphaproteobacteria</taxon>
        <taxon>Hyphomicrobiales</taxon>
        <taxon>Phyllobacteriaceae</taxon>
        <taxon>Mesorhizobium</taxon>
    </lineage>
</organism>